<comment type="caution">
    <text evidence="4">The sequence shown here is derived from an EMBL/GenBank/DDBJ whole genome shotgun (WGS) entry which is preliminary data.</text>
</comment>
<dbReference type="Pfam" id="PF09323">
    <property type="entry name" value="DUF1980"/>
    <property type="match status" value="1"/>
</dbReference>
<feature type="domain" description="DUF1980" evidence="3">
    <location>
        <begin position="172"/>
        <end position="267"/>
    </location>
</feature>
<protein>
    <submittedName>
        <fullName evidence="4">Putative repeat protein (TIGR03943 family)</fullName>
    </submittedName>
</protein>
<dbReference type="Proteomes" id="UP000569914">
    <property type="component" value="Unassembled WGS sequence"/>
</dbReference>
<dbReference type="NCBIfam" id="TIGR03943">
    <property type="entry name" value="TIGR03943 family putative permease subunit"/>
    <property type="match status" value="1"/>
</dbReference>
<evidence type="ECO:0000259" key="3">
    <source>
        <dbReference type="Pfam" id="PF21537"/>
    </source>
</evidence>
<gene>
    <name evidence="4" type="ORF">BKA15_002842</name>
</gene>
<evidence type="ECO:0000256" key="1">
    <source>
        <dbReference type="SAM" id="Phobius"/>
    </source>
</evidence>
<dbReference type="PANTHER" id="PTHR40047">
    <property type="entry name" value="UPF0703 PROTEIN YCGQ"/>
    <property type="match status" value="1"/>
</dbReference>
<dbReference type="InterPro" id="IPR048447">
    <property type="entry name" value="DUF1980_C"/>
</dbReference>
<feature type="transmembrane region" description="Helical" evidence="1">
    <location>
        <begin position="105"/>
        <end position="123"/>
    </location>
</feature>
<keyword evidence="1" id="KW-1133">Transmembrane helix</keyword>
<dbReference type="Pfam" id="PF21537">
    <property type="entry name" value="DUF1980_C"/>
    <property type="match status" value="1"/>
</dbReference>
<dbReference type="InterPro" id="IPR052955">
    <property type="entry name" value="UPF0703_membrane_permease"/>
</dbReference>
<dbReference type="AlphaFoldDB" id="A0A7Y9I7F7"/>
<evidence type="ECO:0000259" key="2">
    <source>
        <dbReference type="Pfam" id="PF09323"/>
    </source>
</evidence>
<name>A0A7Y9I7F7_9ACTN</name>
<proteinExistence type="predicted"/>
<dbReference type="InterPro" id="IPR015402">
    <property type="entry name" value="DUF1980"/>
</dbReference>
<evidence type="ECO:0000313" key="4">
    <source>
        <dbReference type="EMBL" id="NYE71513.1"/>
    </source>
</evidence>
<dbReference type="InterPro" id="IPR048493">
    <property type="entry name" value="DUF1980_N"/>
</dbReference>
<organism evidence="4 5">
    <name type="scientific">Microlunatus parietis</name>
    <dbReference type="NCBI Taxonomy" id="682979"/>
    <lineage>
        <taxon>Bacteria</taxon>
        <taxon>Bacillati</taxon>
        <taxon>Actinomycetota</taxon>
        <taxon>Actinomycetes</taxon>
        <taxon>Propionibacteriales</taxon>
        <taxon>Propionibacteriaceae</taxon>
        <taxon>Microlunatus</taxon>
    </lineage>
</organism>
<reference evidence="4 5" key="1">
    <citation type="submission" date="2020-07" db="EMBL/GenBank/DDBJ databases">
        <title>Sequencing the genomes of 1000 actinobacteria strains.</title>
        <authorList>
            <person name="Klenk H.-P."/>
        </authorList>
    </citation>
    <scope>NUCLEOTIDE SEQUENCE [LARGE SCALE GENOMIC DNA]</scope>
    <source>
        <strain evidence="4 5">DSM 22083</strain>
    </source>
</reference>
<keyword evidence="1" id="KW-0812">Transmembrane</keyword>
<dbReference type="PANTHER" id="PTHR40047:SF1">
    <property type="entry name" value="UPF0703 PROTEIN YCGQ"/>
    <property type="match status" value="1"/>
</dbReference>
<sequence length="267" mass="28505">MSARTAEKSGTPGKGRLHAGWWRLVEAFLIAAFGGTLICLVGTGHFQRYLRSEMAIPLVLTGCCLVGLAIWTVVVACRRPADPGHDHEQDHDHEDHHGHGAVKSLWLLLVPVLIAAVISPPSIGAQLAQRRGPAPVSASDVPVLPDIPTSAGGSGAVIGLPMAKYEALAVTRPPEELAGRRFAITGFVINKPDGDGWYLARIRIQCCAADGVPVLVGISGAGPQPDDTWLEVIGTYQRPEQVPYGEVARLLAEEVRPIEEPADPYVY</sequence>
<dbReference type="EMBL" id="JACCBU010000001">
    <property type="protein sequence ID" value="NYE71513.1"/>
    <property type="molecule type" value="Genomic_DNA"/>
</dbReference>
<feature type="transmembrane region" description="Helical" evidence="1">
    <location>
        <begin position="20"/>
        <end position="42"/>
    </location>
</feature>
<evidence type="ECO:0000313" key="5">
    <source>
        <dbReference type="Proteomes" id="UP000569914"/>
    </source>
</evidence>
<feature type="domain" description="DUF1980" evidence="2">
    <location>
        <begin position="27"/>
        <end position="132"/>
    </location>
</feature>
<keyword evidence="5" id="KW-1185">Reference proteome</keyword>
<dbReference type="RefSeq" id="WP_179751708.1">
    <property type="nucleotide sequence ID" value="NZ_JACCBU010000001.1"/>
</dbReference>
<keyword evidence="1" id="KW-0472">Membrane</keyword>
<feature type="transmembrane region" description="Helical" evidence="1">
    <location>
        <begin position="54"/>
        <end position="74"/>
    </location>
</feature>
<accession>A0A7Y9I7F7</accession>